<evidence type="ECO:0000313" key="2">
    <source>
        <dbReference type="EMBL" id="MFD2236529.1"/>
    </source>
</evidence>
<reference evidence="3" key="1">
    <citation type="journal article" date="2019" name="Int. J. Syst. Evol. Microbiol.">
        <title>The Global Catalogue of Microorganisms (GCM) 10K type strain sequencing project: providing services to taxonomists for standard genome sequencing and annotation.</title>
        <authorList>
            <consortium name="The Broad Institute Genomics Platform"/>
            <consortium name="The Broad Institute Genome Sequencing Center for Infectious Disease"/>
            <person name="Wu L."/>
            <person name="Ma J."/>
        </authorList>
    </citation>
    <scope>NUCLEOTIDE SEQUENCE [LARGE SCALE GENOMIC DNA]</scope>
    <source>
        <strain evidence="3">ZS-35-S2</strain>
    </source>
</reference>
<name>A0ABW5CGX4_9HYPH</name>
<feature type="domain" description="HTH rpiR-type" evidence="1">
    <location>
        <begin position="1"/>
        <end position="76"/>
    </location>
</feature>
<dbReference type="Proteomes" id="UP001597371">
    <property type="component" value="Unassembled WGS sequence"/>
</dbReference>
<dbReference type="Gene3D" id="1.10.10.10">
    <property type="entry name" value="Winged helix-like DNA-binding domain superfamily/Winged helix DNA-binding domain"/>
    <property type="match status" value="1"/>
</dbReference>
<dbReference type="Pfam" id="PF01380">
    <property type="entry name" value="SIS"/>
    <property type="match status" value="1"/>
</dbReference>
<dbReference type="InterPro" id="IPR000281">
    <property type="entry name" value="HTH_RpiR"/>
</dbReference>
<dbReference type="RefSeq" id="WP_209737850.1">
    <property type="nucleotide sequence ID" value="NZ_CP072611.1"/>
</dbReference>
<dbReference type="EMBL" id="JBHUIJ010000004">
    <property type="protein sequence ID" value="MFD2236529.1"/>
    <property type="molecule type" value="Genomic_DNA"/>
</dbReference>
<dbReference type="InterPro" id="IPR046348">
    <property type="entry name" value="SIS_dom_sf"/>
</dbReference>
<dbReference type="SUPFAM" id="SSF53697">
    <property type="entry name" value="SIS domain"/>
    <property type="match status" value="1"/>
</dbReference>
<dbReference type="InterPro" id="IPR009057">
    <property type="entry name" value="Homeodomain-like_sf"/>
</dbReference>
<dbReference type="InterPro" id="IPR047640">
    <property type="entry name" value="RpiR-like"/>
</dbReference>
<evidence type="ECO:0000259" key="1">
    <source>
        <dbReference type="PROSITE" id="PS51071"/>
    </source>
</evidence>
<proteinExistence type="predicted"/>
<accession>A0ABW5CGX4</accession>
<dbReference type="PANTHER" id="PTHR30514:SF18">
    <property type="entry name" value="RPIR-FAMILY TRANSCRIPTIONAL REGULATOR"/>
    <property type="match status" value="1"/>
</dbReference>
<dbReference type="Gene3D" id="3.40.50.10490">
    <property type="entry name" value="Glucose-6-phosphate isomerase like protein, domain 1"/>
    <property type="match status" value="1"/>
</dbReference>
<dbReference type="PANTHER" id="PTHR30514">
    <property type="entry name" value="GLUCOKINASE"/>
    <property type="match status" value="1"/>
</dbReference>
<dbReference type="PROSITE" id="PS51071">
    <property type="entry name" value="HTH_RPIR"/>
    <property type="match status" value="1"/>
</dbReference>
<keyword evidence="3" id="KW-1185">Reference proteome</keyword>
<sequence length="279" mass="30064">MIFDRIQSSAQELTPSEHKLVRELLARPRDAALGTAGEFARRIGVHEATASRLARKLGFESYADFRDALRQEFIVKTDPAVRVRNTLATAAGGSILGDLVAQEAAALSALADFVPQAGLEAAAQALVGARKLFIFARGNAEALCVLADRRLRRMGVDTVVLSGDARDLAERLAAMEEGDALLAFAFRRAPRHWSIVLDHAARMGAARVVVSDAVGPSLLPAGDHLLFAPRSGSDEAFQTLTVPMTITNALVLQVAKLDEVRSMERLERVGQLLATFEGR</sequence>
<organism evidence="2 3">
    <name type="scientific">Aureimonas populi</name>
    <dbReference type="NCBI Taxonomy" id="1701758"/>
    <lineage>
        <taxon>Bacteria</taxon>
        <taxon>Pseudomonadati</taxon>
        <taxon>Pseudomonadota</taxon>
        <taxon>Alphaproteobacteria</taxon>
        <taxon>Hyphomicrobiales</taxon>
        <taxon>Aurantimonadaceae</taxon>
        <taxon>Aureimonas</taxon>
    </lineage>
</organism>
<comment type="caution">
    <text evidence="2">The sequence shown here is derived from an EMBL/GenBank/DDBJ whole genome shotgun (WGS) entry which is preliminary data.</text>
</comment>
<evidence type="ECO:0000313" key="3">
    <source>
        <dbReference type="Proteomes" id="UP001597371"/>
    </source>
</evidence>
<protein>
    <submittedName>
        <fullName evidence="2">MurR/RpiR family transcriptional regulator</fullName>
    </submittedName>
</protein>
<dbReference type="SUPFAM" id="SSF46689">
    <property type="entry name" value="Homeodomain-like"/>
    <property type="match status" value="1"/>
</dbReference>
<dbReference type="InterPro" id="IPR036388">
    <property type="entry name" value="WH-like_DNA-bd_sf"/>
</dbReference>
<dbReference type="Pfam" id="PF01418">
    <property type="entry name" value="HTH_6"/>
    <property type="match status" value="1"/>
</dbReference>
<dbReference type="InterPro" id="IPR001347">
    <property type="entry name" value="SIS_dom"/>
</dbReference>
<gene>
    <name evidence="2" type="ORF">ACFSKQ_03500</name>
</gene>